<accession>A0AAD7DAM7</accession>
<dbReference type="Proteomes" id="UP001221757">
    <property type="component" value="Unassembled WGS sequence"/>
</dbReference>
<protein>
    <submittedName>
        <fullName evidence="2">Uncharacterized protein</fullName>
    </submittedName>
</protein>
<proteinExistence type="predicted"/>
<sequence>MAEPYEPRLGPSQPGAHETAPKATIHNHITQPASILDLSPLRDAFNAYILSTRQCPFPQLIVTCQGQRRAFSRGSLKAMGYKRAAELFIARFARAEDYVETAPGTGWIPMPGSRYPPDVDLLATFYHADPTAQGPIALEPSGWEDMIGNVRELEVVLTRKMLRNE</sequence>
<reference evidence="2" key="1">
    <citation type="submission" date="2023-03" db="EMBL/GenBank/DDBJ databases">
        <title>Massive genome expansion in bonnet fungi (Mycena s.s.) driven by repeated elements and novel gene families across ecological guilds.</title>
        <authorList>
            <consortium name="Lawrence Berkeley National Laboratory"/>
            <person name="Harder C.B."/>
            <person name="Miyauchi S."/>
            <person name="Viragh M."/>
            <person name="Kuo A."/>
            <person name="Thoen E."/>
            <person name="Andreopoulos B."/>
            <person name="Lu D."/>
            <person name="Skrede I."/>
            <person name="Drula E."/>
            <person name="Henrissat B."/>
            <person name="Morin E."/>
            <person name="Kohler A."/>
            <person name="Barry K."/>
            <person name="LaButti K."/>
            <person name="Morin E."/>
            <person name="Salamov A."/>
            <person name="Lipzen A."/>
            <person name="Mereny Z."/>
            <person name="Hegedus B."/>
            <person name="Baldrian P."/>
            <person name="Stursova M."/>
            <person name="Weitz H."/>
            <person name="Taylor A."/>
            <person name="Grigoriev I.V."/>
            <person name="Nagy L.G."/>
            <person name="Martin F."/>
            <person name="Kauserud H."/>
        </authorList>
    </citation>
    <scope>NUCLEOTIDE SEQUENCE</scope>
    <source>
        <strain evidence="2">CBHHK067</strain>
    </source>
</reference>
<comment type="caution">
    <text evidence="2">The sequence shown here is derived from an EMBL/GenBank/DDBJ whole genome shotgun (WGS) entry which is preliminary data.</text>
</comment>
<organism evidence="2 3">
    <name type="scientific">Mycena rosella</name>
    <name type="common">Pink bonnet</name>
    <name type="synonym">Agaricus rosellus</name>
    <dbReference type="NCBI Taxonomy" id="1033263"/>
    <lineage>
        <taxon>Eukaryota</taxon>
        <taxon>Fungi</taxon>
        <taxon>Dikarya</taxon>
        <taxon>Basidiomycota</taxon>
        <taxon>Agaricomycotina</taxon>
        <taxon>Agaricomycetes</taxon>
        <taxon>Agaricomycetidae</taxon>
        <taxon>Agaricales</taxon>
        <taxon>Marasmiineae</taxon>
        <taxon>Mycenaceae</taxon>
        <taxon>Mycena</taxon>
    </lineage>
</organism>
<name>A0AAD7DAM7_MYCRO</name>
<evidence type="ECO:0000256" key="1">
    <source>
        <dbReference type="SAM" id="MobiDB-lite"/>
    </source>
</evidence>
<evidence type="ECO:0000313" key="3">
    <source>
        <dbReference type="Proteomes" id="UP001221757"/>
    </source>
</evidence>
<dbReference type="EMBL" id="JARKIE010000093">
    <property type="protein sequence ID" value="KAJ7686818.1"/>
    <property type="molecule type" value="Genomic_DNA"/>
</dbReference>
<evidence type="ECO:0000313" key="2">
    <source>
        <dbReference type="EMBL" id="KAJ7686818.1"/>
    </source>
</evidence>
<gene>
    <name evidence="2" type="ORF">B0H17DRAFT_704496</name>
</gene>
<keyword evidence="3" id="KW-1185">Reference proteome</keyword>
<feature type="region of interest" description="Disordered" evidence="1">
    <location>
        <begin position="1"/>
        <end position="21"/>
    </location>
</feature>
<dbReference type="AlphaFoldDB" id="A0AAD7DAM7"/>